<keyword evidence="3" id="KW-1185">Reference proteome</keyword>
<name>N1MJ32_9SPHN</name>
<dbReference type="Proteomes" id="UP000013201">
    <property type="component" value="Unassembled WGS sequence"/>
</dbReference>
<dbReference type="RefSeq" id="WP_006952134.1">
    <property type="nucleotide sequence ID" value="NZ_CAVK010000055.1"/>
</dbReference>
<reference evidence="3" key="2">
    <citation type="submission" date="2013-04" db="EMBL/GenBank/DDBJ databases">
        <title>Bisphenol A degrading Sphingobium sp. strain BiD32.</title>
        <authorList>
            <person name="Nielsen J.L."/>
            <person name="Zhou N.A."/>
            <person name="Kjeldal H."/>
        </authorList>
    </citation>
    <scope>NUCLEOTIDE SEQUENCE [LARGE SCALE GENOMIC DNA]</scope>
    <source>
        <strain evidence="3">BiD32</strain>
    </source>
</reference>
<accession>N1MJ32</accession>
<organism evidence="2 3">
    <name type="scientific">Sphingobium indicum BiD32</name>
    <dbReference type="NCBI Taxonomy" id="1301087"/>
    <lineage>
        <taxon>Bacteria</taxon>
        <taxon>Pseudomonadati</taxon>
        <taxon>Pseudomonadota</taxon>
        <taxon>Alphaproteobacteria</taxon>
        <taxon>Sphingomonadales</taxon>
        <taxon>Sphingomonadaceae</taxon>
        <taxon>Sphingobium</taxon>
    </lineage>
</organism>
<evidence type="ECO:0000256" key="1">
    <source>
        <dbReference type="SAM" id="Phobius"/>
    </source>
</evidence>
<keyword evidence="1" id="KW-0812">Transmembrane</keyword>
<keyword evidence="1" id="KW-1133">Transmembrane helix</keyword>
<keyword evidence="1" id="KW-0472">Membrane</keyword>
<gene>
    <name evidence="2" type="ORF">EBBID32_11120</name>
</gene>
<sequence length="179" mass="20826">MSVANPNDLFHAFDPSPMVGRDLDDEVEQYILESALEAPQTRYQLVIHAPEDKIGLPETAQIPDAIRQYFLYKLEVYQRHLRIRMLDWRRSLFTGLLFLAICWGLGMVAMNQIPEPYGDFFREGLLIIGWVANWKPFEFFLYDRRPMVRQRNVLKALSEMAISIRPADRNPQTDAAAQP</sequence>
<evidence type="ECO:0000313" key="2">
    <source>
        <dbReference type="EMBL" id="CCW16774.1"/>
    </source>
</evidence>
<dbReference type="EMBL" id="CAVK010000055">
    <property type="protein sequence ID" value="CCW16774.1"/>
    <property type="molecule type" value="Genomic_DNA"/>
</dbReference>
<feature type="transmembrane region" description="Helical" evidence="1">
    <location>
        <begin position="125"/>
        <end position="142"/>
    </location>
</feature>
<comment type="caution">
    <text evidence="2">The sequence shown here is derived from an EMBL/GenBank/DDBJ whole genome shotgun (WGS) entry which is preliminary data.</text>
</comment>
<proteinExistence type="predicted"/>
<dbReference type="AlphaFoldDB" id="N1MJ32"/>
<protein>
    <submittedName>
        <fullName evidence="2">Uncharacterized protein</fullName>
    </submittedName>
</protein>
<feature type="transmembrane region" description="Helical" evidence="1">
    <location>
        <begin position="92"/>
        <end position="113"/>
    </location>
</feature>
<evidence type="ECO:0000313" key="3">
    <source>
        <dbReference type="Proteomes" id="UP000013201"/>
    </source>
</evidence>
<reference evidence="2 3" key="1">
    <citation type="submission" date="2013-03" db="EMBL/GenBank/DDBJ databases">
        <authorList>
            <person name="Le V."/>
        </authorList>
    </citation>
    <scope>NUCLEOTIDE SEQUENCE [LARGE SCALE GENOMIC DNA]</scope>
    <source>
        <strain evidence="2 3">BiD32</strain>
    </source>
</reference>